<evidence type="ECO:0000256" key="2">
    <source>
        <dbReference type="ARBA" id="ARBA00023315"/>
    </source>
</evidence>
<dbReference type="CDD" id="cd04301">
    <property type="entry name" value="NAT_SF"/>
    <property type="match status" value="1"/>
</dbReference>
<organism evidence="4 5">
    <name type="scientific">Crucibulum laeve</name>
    <dbReference type="NCBI Taxonomy" id="68775"/>
    <lineage>
        <taxon>Eukaryota</taxon>
        <taxon>Fungi</taxon>
        <taxon>Dikarya</taxon>
        <taxon>Basidiomycota</taxon>
        <taxon>Agaricomycotina</taxon>
        <taxon>Agaricomycetes</taxon>
        <taxon>Agaricomycetidae</taxon>
        <taxon>Agaricales</taxon>
        <taxon>Agaricineae</taxon>
        <taxon>Nidulariaceae</taxon>
        <taxon>Crucibulum</taxon>
    </lineage>
</organism>
<name>A0A5C3LRV2_9AGAR</name>
<accession>A0A5C3LRV2</accession>
<evidence type="ECO:0000313" key="5">
    <source>
        <dbReference type="Proteomes" id="UP000308652"/>
    </source>
</evidence>
<dbReference type="GO" id="GO:0016747">
    <property type="term" value="F:acyltransferase activity, transferring groups other than amino-acyl groups"/>
    <property type="evidence" value="ECO:0007669"/>
    <property type="project" value="InterPro"/>
</dbReference>
<evidence type="ECO:0000259" key="3">
    <source>
        <dbReference type="PROSITE" id="PS51186"/>
    </source>
</evidence>
<dbReference type="PANTHER" id="PTHR43420">
    <property type="entry name" value="ACETYLTRANSFERASE"/>
    <property type="match status" value="1"/>
</dbReference>
<dbReference type="InterPro" id="IPR016181">
    <property type="entry name" value="Acyl_CoA_acyltransferase"/>
</dbReference>
<keyword evidence="1 4" id="KW-0808">Transferase</keyword>
<keyword evidence="2 4" id="KW-0012">Acyltransferase</keyword>
<dbReference type="PROSITE" id="PS51186">
    <property type="entry name" value="GNAT"/>
    <property type="match status" value="1"/>
</dbReference>
<evidence type="ECO:0000256" key="1">
    <source>
        <dbReference type="ARBA" id="ARBA00022679"/>
    </source>
</evidence>
<keyword evidence="5" id="KW-1185">Reference proteome</keyword>
<gene>
    <name evidence="4" type="ORF">BDQ12DRAFT_656465</name>
</gene>
<dbReference type="InterPro" id="IPR000182">
    <property type="entry name" value="GNAT_dom"/>
</dbReference>
<dbReference type="SUPFAM" id="SSF55729">
    <property type="entry name" value="Acyl-CoA N-acyltransferases (Nat)"/>
    <property type="match status" value="1"/>
</dbReference>
<dbReference type="Pfam" id="PF00583">
    <property type="entry name" value="Acetyltransf_1"/>
    <property type="match status" value="1"/>
</dbReference>
<reference evidence="4 5" key="1">
    <citation type="journal article" date="2019" name="Nat. Ecol. Evol.">
        <title>Megaphylogeny resolves global patterns of mushroom evolution.</title>
        <authorList>
            <person name="Varga T."/>
            <person name="Krizsan K."/>
            <person name="Foldi C."/>
            <person name="Dima B."/>
            <person name="Sanchez-Garcia M."/>
            <person name="Sanchez-Ramirez S."/>
            <person name="Szollosi G.J."/>
            <person name="Szarkandi J.G."/>
            <person name="Papp V."/>
            <person name="Albert L."/>
            <person name="Andreopoulos W."/>
            <person name="Angelini C."/>
            <person name="Antonin V."/>
            <person name="Barry K.W."/>
            <person name="Bougher N.L."/>
            <person name="Buchanan P."/>
            <person name="Buyck B."/>
            <person name="Bense V."/>
            <person name="Catcheside P."/>
            <person name="Chovatia M."/>
            <person name="Cooper J."/>
            <person name="Damon W."/>
            <person name="Desjardin D."/>
            <person name="Finy P."/>
            <person name="Geml J."/>
            <person name="Haridas S."/>
            <person name="Hughes K."/>
            <person name="Justo A."/>
            <person name="Karasinski D."/>
            <person name="Kautmanova I."/>
            <person name="Kiss B."/>
            <person name="Kocsube S."/>
            <person name="Kotiranta H."/>
            <person name="LaButti K.M."/>
            <person name="Lechner B.E."/>
            <person name="Liimatainen K."/>
            <person name="Lipzen A."/>
            <person name="Lukacs Z."/>
            <person name="Mihaltcheva S."/>
            <person name="Morgado L.N."/>
            <person name="Niskanen T."/>
            <person name="Noordeloos M.E."/>
            <person name="Ohm R.A."/>
            <person name="Ortiz-Santana B."/>
            <person name="Ovrebo C."/>
            <person name="Racz N."/>
            <person name="Riley R."/>
            <person name="Savchenko A."/>
            <person name="Shiryaev A."/>
            <person name="Soop K."/>
            <person name="Spirin V."/>
            <person name="Szebenyi C."/>
            <person name="Tomsovsky M."/>
            <person name="Tulloss R.E."/>
            <person name="Uehling J."/>
            <person name="Grigoriev I.V."/>
            <person name="Vagvolgyi C."/>
            <person name="Papp T."/>
            <person name="Martin F.M."/>
            <person name="Miettinen O."/>
            <person name="Hibbett D.S."/>
            <person name="Nagy L.G."/>
        </authorList>
    </citation>
    <scope>NUCLEOTIDE SEQUENCE [LARGE SCALE GENOMIC DNA]</scope>
    <source>
        <strain evidence="4 5">CBS 166.37</strain>
    </source>
</reference>
<dbReference type="Proteomes" id="UP000308652">
    <property type="component" value="Unassembled WGS sequence"/>
</dbReference>
<proteinExistence type="predicted"/>
<sequence>MYRIFSIDIPPKEDDIANYRSIRLKSLKTNPEAYGSTYEREIAFTTDQWRSRLDAHDRKTFIAAQTTGSTSITETGSIRGEEPREGIWVATASVITPEMLRKAEIELPASVDETKTAVYALVGMWVDPNHRRKGLGRKLIEALVTAVRETKEDGVRSKLILLEVHDENEGARSLYKSLGFTECPGNTEPGQSWMTLFV</sequence>
<protein>
    <submittedName>
        <fullName evidence="4">Acyl-CoA N-acyltransferase</fullName>
    </submittedName>
</protein>
<dbReference type="OrthoDB" id="41532at2759"/>
<dbReference type="AlphaFoldDB" id="A0A5C3LRV2"/>
<feature type="domain" description="N-acetyltransferase" evidence="3">
    <location>
        <begin position="17"/>
        <end position="198"/>
    </location>
</feature>
<dbReference type="EMBL" id="ML213628">
    <property type="protein sequence ID" value="TFK34766.1"/>
    <property type="molecule type" value="Genomic_DNA"/>
</dbReference>
<dbReference type="InterPro" id="IPR050680">
    <property type="entry name" value="YpeA/RimI_acetyltransf"/>
</dbReference>
<evidence type="ECO:0000313" key="4">
    <source>
        <dbReference type="EMBL" id="TFK34766.1"/>
    </source>
</evidence>
<dbReference type="Gene3D" id="3.40.630.30">
    <property type="match status" value="1"/>
</dbReference>